<organism evidence="3 4">
    <name type="scientific">Sulfitobacter noctilucicola</name>
    <dbReference type="NCBI Taxonomy" id="1342301"/>
    <lineage>
        <taxon>Bacteria</taxon>
        <taxon>Pseudomonadati</taxon>
        <taxon>Pseudomonadota</taxon>
        <taxon>Alphaproteobacteria</taxon>
        <taxon>Rhodobacterales</taxon>
        <taxon>Roseobacteraceae</taxon>
        <taxon>Sulfitobacter</taxon>
    </lineage>
</organism>
<dbReference type="RefSeq" id="WP_025054992.1">
    <property type="nucleotide sequence ID" value="NZ_JACIFU010000001.1"/>
</dbReference>
<feature type="region of interest" description="Disordered" evidence="2">
    <location>
        <begin position="366"/>
        <end position="403"/>
    </location>
</feature>
<keyword evidence="1" id="KW-0175">Coiled coil</keyword>
<evidence type="ECO:0000256" key="1">
    <source>
        <dbReference type="SAM" id="Coils"/>
    </source>
</evidence>
<gene>
    <name evidence="3" type="ORF">GGR93_000686</name>
</gene>
<evidence type="ECO:0000256" key="2">
    <source>
        <dbReference type="SAM" id="MobiDB-lite"/>
    </source>
</evidence>
<protein>
    <submittedName>
        <fullName evidence="3">Uncharacterized protein</fullName>
    </submittedName>
</protein>
<feature type="compositionally biased region" description="Basic and acidic residues" evidence="2">
    <location>
        <begin position="393"/>
        <end position="403"/>
    </location>
</feature>
<dbReference type="InterPro" id="IPR009045">
    <property type="entry name" value="Zn_M74/Hedgehog-like"/>
</dbReference>
<feature type="coiled-coil region" evidence="1">
    <location>
        <begin position="10"/>
        <end position="82"/>
    </location>
</feature>
<accession>A0A7W6Q2C2</accession>
<dbReference type="SUPFAM" id="SSF55166">
    <property type="entry name" value="Hedgehog/DD-peptidase"/>
    <property type="match status" value="1"/>
</dbReference>
<feature type="compositionally biased region" description="Polar residues" evidence="2">
    <location>
        <begin position="367"/>
        <end position="379"/>
    </location>
</feature>
<reference evidence="3 4" key="1">
    <citation type="submission" date="2020-08" db="EMBL/GenBank/DDBJ databases">
        <title>Genomic Encyclopedia of Type Strains, Phase IV (KMG-IV): sequencing the most valuable type-strain genomes for metagenomic binning, comparative biology and taxonomic classification.</title>
        <authorList>
            <person name="Goeker M."/>
        </authorList>
    </citation>
    <scope>NUCLEOTIDE SEQUENCE [LARGE SCALE GENOMIC DNA]</scope>
    <source>
        <strain evidence="3 4">DSM 101015</strain>
    </source>
</reference>
<dbReference type="EMBL" id="JACIFU010000001">
    <property type="protein sequence ID" value="MBB4172925.1"/>
    <property type="molecule type" value="Genomic_DNA"/>
</dbReference>
<name>A0A7W6Q2C2_9RHOB</name>
<dbReference type="AlphaFoldDB" id="A0A7W6Q2C2"/>
<keyword evidence="4" id="KW-1185">Reference proteome</keyword>
<comment type="caution">
    <text evidence="3">The sequence shown here is derived from an EMBL/GenBank/DDBJ whole genome shotgun (WGS) entry which is preliminary data.</text>
</comment>
<dbReference type="Proteomes" id="UP000565745">
    <property type="component" value="Unassembled WGS sequence"/>
</dbReference>
<evidence type="ECO:0000313" key="3">
    <source>
        <dbReference type="EMBL" id="MBB4172925.1"/>
    </source>
</evidence>
<evidence type="ECO:0000313" key="4">
    <source>
        <dbReference type="Proteomes" id="UP000565745"/>
    </source>
</evidence>
<sequence length="403" mass="45070">MSGLPKIHQIRVAEAAIDELTAKEEVLRKEFMEDGLDKEEKERLDSIKTNINMLKAKVTKLRKELERNKARWENKAKQWAQYKVRAGKLLDSEHPGAEKAVRLEVDIAEAEAMEHWADATMLLATAEKETAADWKHYELHFPPSQIYGPLAGDFNKRRNAADAAENLTDAQARTILRLAEREYDAKKAAEAFDYVKAYDLIAAITEELRVVETELGMAPAANLSGRNWFQSNQAKYPNSKKIGDLEGSFKTDVTAFKKALEDAGVKVKIGSTLRDTKRAALMHYAWTVGYKEIKPSDVPTISGVDINYDHGADELSVGKALEMVRCFNIVHRPSLKSNHTRGTAIDWTLSWSGDLTIKNKAGEDVEITSSPKSGQNTDLHTVGDGYGVKKLKKDPPHWSHDGN</sequence>
<proteinExistence type="predicted"/>